<dbReference type="Proteomes" id="UP000250223">
    <property type="component" value="Unassembled WGS sequence"/>
</dbReference>
<evidence type="ECO:0000259" key="1">
    <source>
        <dbReference type="Pfam" id="PF00669"/>
    </source>
</evidence>
<name>A0A2X2WDM9_CLOCO</name>
<dbReference type="PANTHER" id="PTHR42792">
    <property type="entry name" value="FLAGELLIN"/>
    <property type="match status" value="1"/>
</dbReference>
<sequence>MRVTNRMLANNFLTDMTTNLNNLQTLQQQLTSGKEIRRPSDDPLKVARAMQLHSEIGINKQYNENIKDTLSWLEQTDTALGQLGDQSQRIRELLVSAGDIAYGTDERKKINDEIKEIIGQMSQTLNASFDGRFIFGGTRGTSKPVNVKDDKLVYADRFGNEISFSDKVEIADASKWSGKKLLFNYTDKTDNKVKEKTIEIDTASIKDINELVVNINKKIDEIGMEDKLEATVDGKSGIKFTPKVSTDPTKDIEAIKILSSEEKLMMGEKLVTEISQGVRVEYNITSVDVIEFKDNEGKDRDLRKILEDIVTHLESPDADDIKKITNEDLAALDAVMDNILKLRSQVGAKGNRMESALEKNKEENFNLTEILSKTEDIDLVEKTMEYAVAISVYMASLQTSARVLQPTLMDYVR</sequence>
<dbReference type="InterPro" id="IPR001492">
    <property type="entry name" value="Flagellin"/>
</dbReference>
<dbReference type="SUPFAM" id="SSF64518">
    <property type="entry name" value="Phase 1 flagellin"/>
    <property type="match status" value="1"/>
</dbReference>
<keyword evidence="2" id="KW-0966">Cell projection</keyword>
<dbReference type="GO" id="GO:0009424">
    <property type="term" value="C:bacterial-type flagellum hook"/>
    <property type="evidence" value="ECO:0007669"/>
    <property type="project" value="InterPro"/>
</dbReference>
<dbReference type="GO" id="GO:0005198">
    <property type="term" value="F:structural molecule activity"/>
    <property type="evidence" value="ECO:0007669"/>
    <property type="project" value="InterPro"/>
</dbReference>
<evidence type="ECO:0000313" key="3">
    <source>
        <dbReference type="Proteomes" id="UP000250223"/>
    </source>
</evidence>
<gene>
    <name evidence="2" type="primary">flgL</name>
    <name evidence="2" type="ORF">NCTC13028_02163</name>
</gene>
<reference evidence="2 3" key="1">
    <citation type="submission" date="2018-06" db="EMBL/GenBank/DDBJ databases">
        <authorList>
            <consortium name="Pathogen Informatics"/>
            <person name="Doyle S."/>
        </authorList>
    </citation>
    <scope>NUCLEOTIDE SEQUENCE [LARGE SCALE GENOMIC DNA]</scope>
    <source>
        <strain evidence="2 3">NCTC13028</strain>
    </source>
</reference>
<dbReference type="InterPro" id="IPR013384">
    <property type="entry name" value="Flagell_FlgL"/>
</dbReference>
<organism evidence="2 3">
    <name type="scientific">Clostridium cochlearium</name>
    <dbReference type="NCBI Taxonomy" id="1494"/>
    <lineage>
        <taxon>Bacteria</taxon>
        <taxon>Bacillati</taxon>
        <taxon>Bacillota</taxon>
        <taxon>Clostridia</taxon>
        <taxon>Eubacteriales</taxon>
        <taxon>Clostridiaceae</taxon>
        <taxon>Clostridium</taxon>
    </lineage>
</organism>
<dbReference type="Gene3D" id="1.20.1330.10">
    <property type="entry name" value="f41 fragment of flagellin, N-terminal domain"/>
    <property type="match status" value="2"/>
</dbReference>
<accession>A0A2X2WDM9</accession>
<dbReference type="GO" id="GO:0071973">
    <property type="term" value="P:bacterial-type flagellum-dependent cell motility"/>
    <property type="evidence" value="ECO:0007669"/>
    <property type="project" value="InterPro"/>
</dbReference>
<dbReference type="Pfam" id="PF00669">
    <property type="entry name" value="Flagellin_N"/>
    <property type="match status" value="1"/>
</dbReference>
<evidence type="ECO:0000313" key="2">
    <source>
        <dbReference type="EMBL" id="SQB35763.1"/>
    </source>
</evidence>
<dbReference type="PANTHER" id="PTHR42792:SF1">
    <property type="entry name" value="FLAGELLAR HOOK-ASSOCIATED PROTEIN 3"/>
    <property type="match status" value="1"/>
</dbReference>
<dbReference type="InterPro" id="IPR001029">
    <property type="entry name" value="Flagellin_N"/>
</dbReference>
<dbReference type="RefSeq" id="WP_111921748.1">
    <property type="nucleotide sequence ID" value="NZ_UAWC01000025.1"/>
</dbReference>
<dbReference type="AlphaFoldDB" id="A0A2X2WDM9"/>
<feature type="domain" description="Flagellin N-terminal" evidence="1">
    <location>
        <begin position="5"/>
        <end position="138"/>
    </location>
</feature>
<proteinExistence type="predicted"/>
<keyword evidence="2" id="KW-0969">Cilium</keyword>
<keyword evidence="2" id="KW-0282">Flagellum</keyword>
<dbReference type="NCBIfam" id="TIGR02550">
    <property type="entry name" value="flagell_flgL"/>
    <property type="match status" value="1"/>
</dbReference>
<protein>
    <submittedName>
        <fullName evidence="2">Flagellar hook-associated protein FlgL</fullName>
    </submittedName>
</protein>
<dbReference type="EMBL" id="UAWC01000025">
    <property type="protein sequence ID" value="SQB35763.1"/>
    <property type="molecule type" value="Genomic_DNA"/>
</dbReference>